<keyword evidence="5" id="KW-0378">Hydrolase</keyword>
<dbReference type="Gene3D" id="3.40.50.300">
    <property type="entry name" value="P-loop containing nucleotide triphosphate hydrolases"/>
    <property type="match status" value="2"/>
</dbReference>
<evidence type="ECO:0000259" key="13">
    <source>
        <dbReference type="PROSITE" id="PS51193"/>
    </source>
</evidence>
<dbReference type="EMBL" id="LHXJ01000060">
    <property type="protein sequence ID" value="KXA89915.1"/>
    <property type="molecule type" value="Genomic_DNA"/>
</dbReference>
<dbReference type="InterPro" id="IPR045028">
    <property type="entry name" value="DinG/Rad3-like"/>
</dbReference>
<evidence type="ECO:0000313" key="15">
    <source>
        <dbReference type="Proteomes" id="UP000070163"/>
    </source>
</evidence>
<dbReference type="GO" id="GO:0006281">
    <property type="term" value="P:DNA repair"/>
    <property type="evidence" value="ECO:0007669"/>
    <property type="project" value="UniProtKB-KW"/>
</dbReference>
<evidence type="ECO:0000256" key="10">
    <source>
        <dbReference type="ARBA" id="ARBA00023125"/>
    </source>
</evidence>
<evidence type="ECO:0000256" key="8">
    <source>
        <dbReference type="ARBA" id="ARBA00023004"/>
    </source>
</evidence>
<keyword evidence="10" id="KW-0238">DNA-binding</keyword>
<dbReference type="Pfam" id="PF13307">
    <property type="entry name" value="Helicase_C_2"/>
    <property type="match status" value="1"/>
</dbReference>
<gene>
    <name evidence="14" type="ORF">AKJ57_04690</name>
</gene>
<feature type="domain" description="Helicase ATP-binding" evidence="13">
    <location>
        <begin position="1"/>
        <end position="254"/>
    </location>
</feature>
<keyword evidence="2" id="KW-0479">Metal-binding</keyword>
<dbReference type="InterPro" id="IPR014013">
    <property type="entry name" value="Helic_SF1/SF2_ATP-bd_DinG/Rad3"/>
</dbReference>
<keyword evidence="9" id="KW-0411">Iron-sulfur</keyword>
<dbReference type="Pfam" id="PF06733">
    <property type="entry name" value="DEAD_2"/>
    <property type="match status" value="1"/>
</dbReference>
<dbReference type="GO" id="GO:0003677">
    <property type="term" value="F:DNA binding"/>
    <property type="evidence" value="ECO:0007669"/>
    <property type="project" value="UniProtKB-KW"/>
</dbReference>
<evidence type="ECO:0000256" key="2">
    <source>
        <dbReference type="ARBA" id="ARBA00022723"/>
    </source>
</evidence>
<keyword evidence="4" id="KW-0227">DNA damage</keyword>
<dbReference type="InterPro" id="IPR010614">
    <property type="entry name" value="RAD3-like_helicase_DEAD"/>
</dbReference>
<protein>
    <recommendedName>
        <fullName evidence="13">Helicase ATP-binding domain-containing protein</fullName>
    </recommendedName>
</protein>
<keyword evidence="7" id="KW-0067">ATP-binding</keyword>
<evidence type="ECO:0000256" key="12">
    <source>
        <dbReference type="ARBA" id="ARBA00023235"/>
    </source>
</evidence>
<dbReference type="Gene3D" id="1.10.30.20">
    <property type="entry name" value="Bacterial XPD DNA helicase, FeS cluster domain"/>
    <property type="match status" value="1"/>
</dbReference>
<dbReference type="GO" id="GO:0051539">
    <property type="term" value="F:4 iron, 4 sulfur cluster binding"/>
    <property type="evidence" value="ECO:0007669"/>
    <property type="project" value="UniProtKB-KW"/>
</dbReference>
<evidence type="ECO:0000256" key="7">
    <source>
        <dbReference type="ARBA" id="ARBA00022840"/>
    </source>
</evidence>
<dbReference type="GO" id="GO:0043139">
    <property type="term" value="F:5'-3' DNA helicase activity"/>
    <property type="evidence" value="ECO:0007669"/>
    <property type="project" value="UniProtKB-EC"/>
</dbReference>
<dbReference type="Proteomes" id="UP000070163">
    <property type="component" value="Unassembled WGS sequence"/>
</dbReference>
<sequence>MEETLFPYSYREDQKEMLENIHDEIWDSNICLHAATGFGKTPVILAGLLPYTKDYKILWSVRTGNETDRPIEELKIINRENNTDFFGISYRGKRDMCLLAKEKKMGGIPSYSDVSFLCREQGKNCPYRQNLEKMNPDLFAKDPLLYSEILKLSKNHNICPYYLQRELLPLADVISLSYNYVIDEKLGWAIKRLVPFKKCFLVVDEAHNLQKAATGLNSDQITLRTLSRSLSELSRFDDEGAEELTDLVTLIQGEMKSVGRKVKEETEFEMREFLQKLLENWGKETFEFRLDLEQMISLGTEIRRNQLEEGKRPRSSLHHLGRFWLRVLENVNTEGIAFLIKRERNTLIIEMWDMRSAEVLKDRWEEFKGRVFCSGTLKPIKAFATTAGLKKAKSINVGSFFDHRKIGSFIPSDLTTKGKTLEEKMARKYVDSLAQFAKKIDSNVAAFSASYRIQRRLIEEGLEERIEEQGRKLYRERRGMDGTRARKMLDDFKRGSKNGRRGFLCATAMGRFAEGTDFPGEELEGIFLVGIPFDRMSVRTELYLDYYQETYGKNKGIYYGYIVPALRRASQALGRLLRSEEDRGIFVCGDERYGDRRFFRLLPDYIRNNSKPTKYGRLGKDIELLVRSLFDGD</sequence>
<dbReference type="InterPro" id="IPR027417">
    <property type="entry name" value="P-loop_NTPase"/>
</dbReference>
<keyword evidence="12" id="KW-0413">Isomerase</keyword>
<evidence type="ECO:0000256" key="1">
    <source>
        <dbReference type="ARBA" id="ARBA00022485"/>
    </source>
</evidence>
<dbReference type="InterPro" id="IPR006554">
    <property type="entry name" value="Helicase-like_DEXD_c2"/>
</dbReference>
<evidence type="ECO:0000313" key="14">
    <source>
        <dbReference type="EMBL" id="KXA89915.1"/>
    </source>
</evidence>
<evidence type="ECO:0000256" key="5">
    <source>
        <dbReference type="ARBA" id="ARBA00022801"/>
    </source>
</evidence>
<proteinExistence type="predicted"/>
<comment type="caution">
    <text evidence="14">The sequence shown here is derived from an EMBL/GenBank/DDBJ whole genome shotgun (WGS) entry which is preliminary data.</text>
</comment>
<dbReference type="AlphaFoldDB" id="A0A133U6V3"/>
<organism evidence="14 15">
    <name type="scientific">candidate division MSBL1 archaeon SCGC-AAA259A05</name>
    <dbReference type="NCBI Taxonomy" id="1698259"/>
    <lineage>
        <taxon>Archaea</taxon>
        <taxon>Methanobacteriati</taxon>
        <taxon>Methanobacteriota</taxon>
        <taxon>candidate division MSBL1</taxon>
    </lineage>
</organism>
<keyword evidence="15" id="KW-1185">Reference proteome</keyword>
<dbReference type="PROSITE" id="PS51193">
    <property type="entry name" value="HELICASE_ATP_BIND_2"/>
    <property type="match status" value="1"/>
</dbReference>
<dbReference type="SMART" id="SM00491">
    <property type="entry name" value="HELICc2"/>
    <property type="match status" value="1"/>
</dbReference>
<evidence type="ECO:0000256" key="9">
    <source>
        <dbReference type="ARBA" id="ARBA00023014"/>
    </source>
</evidence>
<dbReference type="InterPro" id="IPR006555">
    <property type="entry name" value="ATP-dep_Helicase_C"/>
</dbReference>
<dbReference type="InterPro" id="IPR042493">
    <property type="entry name" value="XPD_DNA_FeS"/>
</dbReference>
<name>A0A133U6V3_9EURY</name>
<evidence type="ECO:0000256" key="11">
    <source>
        <dbReference type="ARBA" id="ARBA00023204"/>
    </source>
</evidence>
<keyword evidence="11" id="KW-0234">DNA repair</keyword>
<evidence type="ECO:0000256" key="3">
    <source>
        <dbReference type="ARBA" id="ARBA00022741"/>
    </source>
</evidence>
<keyword evidence="6" id="KW-0347">Helicase</keyword>
<dbReference type="GO" id="GO:0046872">
    <property type="term" value="F:metal ion binding"/>
    <property type="evidence" value="ECO:0007669"/>
    <property type="project" value="UniProtKB-KW"/>
</dbReference>
<keyword evidence="1" id="KW-0004">4Fe-4S</keyword>
<dbReference type="GO" id="GO:0016818">
    <property type="term" value="F:hydrolase activity, acting on acid anhydrides, in phosphorus-containing anhydrides"/>
    <property type="evidence" value="ECO:0007669"/>
    <property type="project" value="InterPro"/>
</dbReference>
<evidence type="ECO:0000256" key="6">
    <source>
        <dbReference type="ARBA" id="ARBA00022806"/>
    </source>
</evidence>
<evidence type="ECO:0000256" key="4">
    <source>
        <dbReference type="ARBA" id="ARBA00022763"/>
    </source>
</evidence>
<dbReference type="SUPFAM" id="SSF52540">
    <property type="entry name" value="P-loop containing nucleoside triphosphate hydrolases"/>
    <property type="match status" value="1"/>
</dbReference>
<dbReference type="PANTHER" id="PTHR11472:SF34">
    <property type="entry name" value="REGULATOR OF TELOMERE ELONGATION HELICASE 1"/>
    <property type="match status" value="1"/>
</dbReference>
<keyword evidence="8" id="KW-0408">Iron</keyword>
<accession>A0A133U6V3</accession>
<reference evidence="14 15" key="1">
    <citation type="journal article" date="2016" name="Sci. Rep.">
        <title>Metabolic traits of an uncultured archaeal lineage -MSBL1- from brine pools of the Red Sea.</title>
        <authorList>
            <person name="Mwirichia R."/>
            <person name="Alam I."/>
            <person name="Rashid M."/>
            <person name="Vinu M."/>
            <person name="Ba-Alawi W."/>
            <person name="Anthony Kamau A."/>
            <person name="Kamanda Ngugi D."/>
            <person name="Goker M."/>
            <person name="Klenk H.P."/>
            <person name="Bajic V."/>
            <person name="Stingl U."/>
        </authorList>
    </citation>
    <scope>NUCLEOTIDE SEQUENCE [LARGE SCALE GENOMIC DNA]</scope>
    <source>
        <strain evidence="14">SCGC-AAA259A05</strain>
    </source>
</reference>
<dbReference type="SMART" id="SM00488">
    <property type="entry name" value="DEXDc2"/>
    <property type="match status" value="1"/>
</dbReference>
<keyword evidence="3" id="KW-0547">Nucleotide-binding</keyword>
<dbReference type="GO" id="GO:0005524">
    <property type="term" value="F:ATP binding"/>
    <property type="evidence" value="ECO:0007669"/>
    <property type="project" value="UniProtKB-KW"/>
</dbReference>
<dbReference type="Gene3D" id="1.10.275.40">
    <property type="match status" value="1"/>
</dbReference>
<dbReference type="PANTHER" id="PTHR11472">
    <property type="entry name" value="DNA REPAIR DEAD HELICASE RAD3/XP-D SUBFAMILY MEMBER"/>
    <property type="match status" value="1"/>
</dbReference>